<evidence type="ECO:0000259" key="1">
    <source>
        <dbReference type="Pfam" id="PF12680"/>
    </source>
</evidence>
<evidence type="ECO:0000313" key="3">
    <source>
        <dbReference type="Proteomes" id="UP001499895"/>
    </source>
</evidence>
<keyword evidence="3" id="KW-1185">Reference proteome</keyword>
<sequence length="151" mass="17008">MTGANGPEALRKRTQEMFVRNLQLLSDGRIDEWLDLFHPDGVLEFPFPPAGWQASLRGRAALAEHMKHFPEQLRMTFSEVTFHETTDPELIVAEFTSEGTALVTGRTFRQTYVSVVWTENGLITRFRDFWNPLVITEALGGADAAEQAVAN</sequence>
<evidence type="ECO:0000313" key="2">
    <source>
        <dbReference type="EMBL" id="GAA0473957.1"/>
    </source>
</evidence>
<reference evidence="2 3" key="1">
    <citation type="journal article" date="2019" name="Int. J. Syst. Evol. Microbiol.">
        <title>The Global Catalogue of Microorganisms (GCM) 10K type strain sequencing project: providing services to taxonomists for standard genome sequencing and annotation.</title>
        <authorList>
            <consortium name="The Broad Institute Genomics Platform"/>
            <consortium name="The Broad Institute Genome Sequencing Center for Infectious Disease"/>
            <person name="Wu L."/>
            <person name="Ma J."/>
        </authorList>
    </citation>
    <scope>NUCLEOTIDE SEQUENCE [LARGE SCALE GENOMIC DNA]</scope>
    <source>
        <strain evidence="2 3">JCM 10649</strain>
    </source>
</reference>
<dbReference type="RefSeq" id="WP_344092580.1">
    <property type="nucleotide sequence ID" value="NZ_BAAAHB010000045.1"/>
</dbReference>
<comment type="caution">
    <text evidence="2">The sequence shown here is derived from an EMBL/GenBank/DDBJ whole genome shotgun (WGS) entry which is preliminary data.</text>
</comment>
<dbReference type="EMBL" id="BAAAHB010000045">
    <property type="protein sequence ID" value="GAA0473957.1"/>
    <property type="molecule type" value="Genomic_DNA"/>
</dbReference>
<dbReference type="Pfam" id="PF12680">
    <property type="entry name" value="SnoaL_2"/>
    <property type="match status" value="1"/>
</dbReference>
<dbReference type="Gene3D" id="3.10.450.50">
    <property type="match status" value="1"/>
</dbReference>
<dbReference type="InterPro" id="IPR037401">
    <property type="entry name" value="SnoaL-like"/>
</dbReference>
<name>A0ABN1ADU2_9ACTN</name>
<dbReference type="CDD" id="cd00531">
    <property type="entry name" value="NTF2_like"/>
    <property type="match status" value="1"/>
</dbReference>
<organism evidence="2 3">
    <name type="scientific">Streptomyces stramineus</name>
    <dbReference type="NCBI Taxonomy" id="173861"/>
    <lineage>
        <taxon>Bacteria</taxon>
        <taxon>Bacillati</taxon>
        <taxon>Actinomycetota</taxon>
        <taxon>Actinomycetes</taxon>
        <taxon>Kitasatosporales</taxon>
        <taxon>Streptomycetaceae</taxon>
        <taxon>Streptomyces</taxon>
    </lineage>
</organism>
<accession>A0ABN1ADU2</accession>
<dbReference type="Proteomes" id="UP001499895">
    <property type="component" value="Unassembled WGS sequence"/>
</dbReference>
<feature type="domain" description="SnoaL-like" evidence="1">
    <location>
        <begin position="23"/>
        <end position="125"/>
    </location>
</feature>
<protein>
    <submittedName>
        <fullName evidence="2">Nuclear transport factor 2 family protein</fullName>
    </submittedName>
</protein>
<gene>
    <name evidence="2" type="ORF">GCM10009544_39990</name>
</gene>
<dbReference type="InterPro" id="IPR032710">
    <property type="entry name" value="NTF2-like_dom_sf"/>
</dbReference>
<dbReference type="SUPFAM" id="SSF54427">
    <property type="entry name" value="NTF2-like"/>
    <property type="match status" value="1"/>
</dbReference>
<proteinExistence type="predicted"/>